<feature type="chain" id="PRO_5044853626" evidence="1">
    <location>
        <begin position="24"/>
        <end position="74"/>
    </location>
</feature>
<accession>A0ABD3VKX1</accession>
<dbReference type="Proteomes" id="UP001634394">
    <property type="component" value="Unassembled WGS sequence"/>
</dbReference>
<dbReference type="EMBL" id="JBJQND010000011">
    <property type="protein sequence ID" value="KAL3861172.1"/>
    <property type="molecule type" value="Genomic_DNA"/>
</dbReference>
<dbReference type="AlphaFoldDB" id="A0ABD3VKX1"/>
<keyword evidence="3" id="KW-1185">Reference proteome</keyword>
<gene>
    <name evidence="2" type="ORF">ACJMK2_007237</name>
</gene>
<proteinExistence type="predicted"/>
<comment type="caution">
    <text evidence="2">The sequence shown here is derived from an EMBL/GenBank/DDBJ whole genome shotgun (WGS) entry which is preliminary data.</text>
</comment>
<keyword evidence="1" id="KW-0732">Signal</keyword>
<feature type="signal peptide" evidence="1">
    <location>
        <begin position="1"/>
        <end position="23"/>
    </location>
</feature>
<name>A0ABD3VKX1_SINWO</name>
<protein>
    <submittedName>
        <fullName evidence="2">Uncharacterized protein</fullName>
    </submittedName>
</protein>
<reference evidence="2 3" key="1">
    <citation type="submission" date="2024-11" db="EMBL/GenBank/DDBJ databases">
        <title>Chromosome-level genome assembly of the freshwater bivalve Anodonta woodiana.</title>
        <authorList>
            <person name="Chen X."/>
        </authorList>
    </citation>
    <scope>NUCLEOTIDE SEQUENCE [LARGE SCALE GENOMIC DNA]</scope>
    <source>
        <strain evidence="2">MN2024</strain>
        <tissue evidence="2">Gills</tissue>
    </source>
</reference>
<evidence type="ECO:0000256" key="1">
    <source>
        <dbReference type="SAM" id="SignalP"/>
    </source>
</evidence>
<sequence>MSKLLLMLVFASALAVFVVPSEGQGYSGLHHHHNHCICVPDLIACPISHPRFHGRLNRESWNWGDNTSDFSCAD</sequence>
<evidence type="ECO:0000313" key="2">
    <source>
        <dbReference type="EMBL" id="KAL3861172.1"/>
    </source>
</evidence>
<organism evidence="2 3">
    <name type="scientific">Sinanodonta woodiana</name>
    <name type="common">Chinese pond mussel</name>
    <name type="synonym">Anodonta woodiana</name>
    <dbReference type="NCBI Taxonomy" id="1069815"/>
    <lineage>
        <taxon>Eukaryota</taxon>
        <taxon>Metazoa</taxon>
        <taxon>Spiralia</taxon>
        <taxon>Lophotrochozoa</taxon>
        <taxon>Mollusca</taxon>
        <taxon>Bivalvia</taxon>
        <taxon>Autobranchia</taxon>
        <taxon>Heteroconchia</taxon>
        <taxon>Palaeoheterodonta</taxon>
        <taxon>Unionida</taxon>
        <taxon>Unionoidea</taxon>
        <taxon>Unionidae</taxon>
        <taxon>Unioninae</taxon>
        <taxon>Sinanodonta</taxon>
    </lineage>
</organism>
<evidence type="ECO:0000313" key="3">
    <source>
        <dbReference type="Proteomes" id="UP001634394"/>
    </source>
</evidence>